<dbReference type="Pfam" id="PF23357">
    <property type="entry name" value="DUF7088"/>
    <property type="match status" value="1"/>
</dbReference>
<feature type="domain" description="DUF7088" evidence="3">
    <location>
        <begin position="38"/>
        <end position="136"/>
    </location>
</feature>
<proteinExistence type="predicted"/>
<dbReference type="InterPro" id="IPR055396">
    <property type="entry name" value="DUF7088"/>
</dbReference>
<feature type="transmembrane region" description="Helical" evidence="1">
    <location>
        <begin position="12"/>
        <end position="30"/>
    </location>
</feature>
<evidence type="ECO:0000313" key="5">
    <source>
        <dbReference type="Proteomes" id="UP001597201"/>
    </source>
</evidence>
<protein>
    <submittedName>
        <fullName evidence="4">Gliding motility-associated ABC transporter substrate-binding protein GldG</fullName>
    </submittedName>
</protein>
<keyword evidence="5" id="KW-1185">Reference proteome</keyword>
<dbReference type="InterPro" id="IPR019196">
    <property type="entry name" value="ABC_transp_unknown"/>
</dbReference>
<feature type="domain" description="ABC-type uncharacterised transport system" evidence="2">
    <location>
        <begin position="184"/>
        <end position="486"/>
    </location>
</feature>
<gene>
    <name evidence="4" type="primary">gldG</name>
    <name evidence="4" type="ORF">ACFQ39_14665</name>
</gene>
<sequence>MEQIRKKESIQMIWVIAVIAVILGISNSFYHRFDLTTDQRYTLSETTKDIVDEIEGPLFVKVYLEGDFPAEFKRIQTETRQHLEELRSLNKDIVFQFINPLTKTNELIESGLQPSKLSVQENGQVSQAIIFPYAVLEYKGKKQNVSLLSEAPATSQEEQLQNSIQNLEFAFTDGINKLVQEKQKSVAVLRGNGELSDLYLYSALKKLGEYVHLAEFTLDSSETNPQNTLKELQKYDLALIAKPTKLFTENQKFTLDQFILNGGKTVWFIDQTTAELDSLMDTGNSLVMNRDLGLTDLLFAYGVRVNYNLTKDMYASTIRLAAGNSGNQTQYEDFPWLYFPLIFSKNNHPINTNLDPVFLRFPSTIDTLKNSIEKTILLHSSPYAKIIGTPADVSLNEIAENPTQESFNQKNLIYGVLLEGEFQSAYKNRIKPFSIQSATDESVYNQMVVVSDGDLIANDVLRGEPLPLDQDKWTKKPLGNQQFLLNTVLFLLEDQSILELRAKQVQIKFLDKEKAYREKGFWQILNVLLPLILLMLFGIIFNYIRKKRYTS</sequence>
<evidence type="ECO:0000259" key="2">
    <source>
        <dbReference type="Pfam" id="PF09822"/>
    </source>
</evidence>
<dbReference type="InterPro" id="IPR019863">
    <property type="entry name" value="Motility-assoc_ABC-rel_GldG"/>
</dbReference>
<dbReference type="Proteomes" id="UP001597201">
    <property type="component" value="Unassembled WGS sequence"/>
</dbReference>
<keyword evidence="1" id="KW-1133">Transmembrane helix</keyword>
<dbReference type="RefSeq" id="WP_377180328.1">
    <property type="nucleotide sequence ID" value="NZ_JBHTMY010000004.1"/>
</dbReference>
<keyword evidence="1" id="KW-0472">Membrane</keyword>
<evidence type="ECO:0000313" key="4">
    <source>
        <dbReference type="EMBL" id="MFD1316866.1"/>
    </source>
</evidence>
<name>A0ABW3Y4V3_9FLAO</name>
<accession>A0ABW3Y4V3</accession>
<organism evidence="4 5">
    <name type="scientific">Namhaeicola litoreus</name>
    <dbReference type="NCBI Taxonomy" id="1052145"/>
    <lineage>
        <taxon>Bacteria</taxon>
        <taxon>Pseudomonadati</taxon>
        <taxon>Bacteroidota</taxon>
        <taxon>Flavobacteriia</taxon>
        <taxon>Flavobacteriales</taxon>
        <taxon>Flavobacteriaceae</taxon>
        <taxon>Namhaeicola</taxon>
    </lineage>
</organism>
<evidence type="ECO:0000256" key="1">
    <source>
        <dbReference type="SAM" id="Phobius"/>
    </source>
</evidence>
<dbReference type="NCBIfam" id="TIGR03521">
    <property type="entry name" value="GldG"/>
    <property type="match status" value="1"/>
</dbReference>
<reference evidence="5" key="1">
    <citation type="journal article" date="2019" name="Int. J. Syst. Evol. Microbiol.">
        <title>The Global Catalogue of Microorganisms (GCM) 10K type strain sequencing project: providing services to taxonomists for standard genome sequencing and annotation.</title>
        <authorList>
            <consortium name="The Broad Institute Genomics Platform"/>
            <consortium name="The Broad Institute Genome Sequencing Center for Infectious Disease"/>
            <person name="Wu L."/>
            <person name="Ma J."/>
        </authorList>
    </citation>
    <scope>NUCLEOTIDE SEQUENCE [LARGE SCALE GENOMIC DNA]</scope>
    <source>
        <strain evidence="5">CCUG 61485</strain>
    </source>
</reference>
<comment type="caution">
    <text evidence="4">The sequence shown here is derived from an EMBL/GenBank/DDBJ whole genome shotgun (WGS) entry which is preliminary data.</text>
</comment>
<dbReference type="EMBL" id="JBHTMY010000004">
    <property type="protein sequence ID" value="MFD1316866.1"/>
    <property type="molecule type" value="Genomic_DNA"/>
</dbReference>
<feature type="transmembrane region" description="Helical" evidence="1">
    <location>
        <begin position="521"/>
        <end position="544"/>
    </location>
</feature>
<evidence type="ECO:0000259" key="3">
    <source>
        <dbReference type="Pfam" id="PF23357"/>
    </source>
</evidence>
<keyword evidence="1" id="KW-0812">Transmembrane</keyword>
<dbReference type="Pfam" id="PF09822">
    <property type="entry name" value="ABC_transp_aux"/>
    <property type="match status" value="1"/>
</dbReference>